<name>A0A0N0E4G6_9PSED</name>
<protein>
    <recommendedName>
        <fullName evidence="4">Lipoprotein</fullName>
    </recommendedName>
</protein>
<comment type="caution">
    <text evidence="2">The sequence shown here is derived from an EMBL/GenBank/DDBJ whole genome shotgun (WGS) entry which is preliminary data.</text>
</comment>
<proteinExistence type="predicted"/>
<dbReference type="OrthoDB" id="6965932at2"/>
<dbReference type="PATRIC" id="fig|50340.43.peg.5520"/>
<sequence precursor="true">MFRVIKASAILFLVGLLSGCITHSASLVSDPLQPASGEPVAYLVGSIGPQSFKLSPADNQRLLIRKRGSAYGAAGLWMRGGNQTPQDIEDGDGAASVFVLPLKPGDYEFYDFQFFSAQYTPGLGTTFTSRQAREKFNLPLRLEAGKAYYLGEFRSMCLMGDRCAFLWRDQLARDGAIALRQQPALPPLQRLNLDLKSAAPYLFIAPTSTTGKPAGATEVKP</sequence>
<organism evidence="2 3">
    <name type="scientific">Pseudomonas asplenii</name>
    <dbReference type="NCBI Taxonomy" id="53407"/>
    <lineage>
        <taxon>Bacteria</taxon>
        <taxon>Pseudomonadati</taxon>
        <taxon>Pseudomonadota</taxon>
        <taxon>Gammaproteobacteria</taxon>
        <taxon>Pseudomonadales</taxon>
        <taxon>Pseudomonadaceae</taxon>
        <taxon>Pseudomonas</taxon>
    </lineage>
</organism>
<dbReference type="RefSeq" id="WP_054056694.1">
    <property type="nucleotide sequence ID" value="NZ_JAQMZR010000005.1"/>
</dbReference>
<dbReference type="PROSITE" id="PS51257">
    <property type="entry name" value="PROKAR_LIPOPROTEIN"/>
    <property type="match status" value="1"/>
</dbReference>
<reference evidence="2 3" key="1">
    <citation type="journal article" date="2015" name="PLoS ONE">
        <title>Rice-Infecting Pseudomonas Genomes Are Highly Accessorized and Harbor Multiple Putative Virulence Mechanisms to Cause Sheath Brown Rot.</title>
        <authorList>
            <person name="Quibod I.L."/>
            <person name="Grande G."/>
            <person name="Oreiro E.G."/>
            <person name="Borja F.N."/>
            <person name="Dossa G.S."/>
            <person name="Mauleon R."/>
            <person name="Cruz C.V."/>
            <person name="Oliva R."/>
        </authorList>
    </citation>
    <scope>NUCLEOTIDE SEQUENCE [LARGE SCALE GENOMIC DNA]</scope>
    <source>
        <strain evidence="2 3">IRRI 6609</strain>
    </source>
</reference>
<dbReference type="AlphaFoldDB" id="A0A0N0E4G6"/>
<evidence type="ECO:0000313" key="2">
    <source>
        <dbReference type="EMBL" id="KPA91269.1"/>
    </source>
</evidence>
<feature type="chain" id="PRO_5005847032" description="Lipoprotein" evidence="1">
    <location>
        <begin position="25"/>
        <end position="221"/>
    </location>
</feature>
<feature type="signal peptide" evidence="1">
    <location>
        <begin position="1"/>
        <end position="24"/>
    </location>
</feature>
<dbReference type="Proteomes" id="UP000037931">
    <property type="component" value="Unassembled WGS sequence"/>
</dbReference>
<keyword evidence="3" id="KW-1185">Reference proteome</keyword>
<keyword evidence="1" id="KW-0732">Signal</keyword>
<evidence type="ECO:0008006" key="4">
    <source>
        <dbReference type="Google" id="ProtNLM"/>
    </source>
</evidence>
<gene>
    <name evidence="2" type="ORF">PF66_02152</name>
</gene>
<evidence type="ECO:0000313" key="3">
    <source>
        <dbReference type="Proteomes" id="UP000037931"/>
    </source>
</evidence>
<evidence type="ECO:0000256" key="1">
    <source>
        <dbReference type="SAM" id="SignalP"/>
    </source>
</evidence>
<dbReference type="STRING" id="50340.PF66_02152"/>
<dbReference type="EMBL" id="JSYZ01000007">
    <property type="protein sequence ID" value="KPA91269.1"/>
    <property type="molecule type" value="Genomic_DNA"/>
</dbReference>
<accession>A0A0N0E4G6</accession>